<evidence type="ECO:0000256" key="4">
    <source>
        <dbReference type="ARBA" id="ARBA00022839"/>
    </source>
</evidence>
<dbReference type="HAMAP" id="MF_00378">
    <property type="entry name" value="Exonuc_7_L"/>
    <property type="match status" value="1"/>
</dbReference>
<evidence type="ECO:0000256" key="5">
    <source>
        <dbReference type="HAMAP-Rule" id="MF_00378"/>
    </source>
</evidence>
<evidence type="ECO:0000256" key="6">
    <source>
        <dbReference type="RuleBase" id="RU004355"/>
    </source>
</evidence>
<keyword evidence="1 5" id="KW-0963">Cytoplasm</keyword>
<accession>A0ABN1E600</accession>
<dbReference type="PANTHER" id="PTHR30008">
    <property type="entry name" value="EXODEOXYRIBONUCLEASE 7 LARGE SUBUNIT"/>
    <property type="match status" value="1"/>
</dbReference>
<evidence type="ECO:0000259" key="8">
    <source>
        <dbReference type="Pfam" id="PF02601"/>
    </source>
</evidence>
<evidence type="ECO:0000259" key="9">
    <source>
        <dbReference type="Pfam" id="PF13742"/>
    </source>
</evidence>
<keyword evidence="11" id="KW-1185">Reference proteome</keyword>
<dbReference type="Pfam" id="PF13742">
    <property type="entry name" value="tRNA_anti_2"/>
    <property type="match status" value="1"/>
</dbReference>
<dbReference type="RefSeq" id="WP_166931459.1">
    <property type="nucleotide sequence ID" value="NZ_BAAADD010000001.1"/>
</dbReference>
<keyword evidence="2 5" id="KW-0540">Nuclease</keyword>
<feature type="domain" description="OB-fold nucleic acid binding" evidence="9">
    <location>
        <begin position="10"/>
        <end position="103"/>
    </location>
</feature>
<comment type="caution">
    <text evidence="10">The sequence shown here is derived from an EMBL/GenBank/DDBJ whole genome shotgun (WGS) entry which is preliminary data.</text>
</comment>
<keyword evidence="3 5" id="KW-0378">Hydrolase</keyword>
<keyword evidence="4 5" id="KW-0269">Exonuclease</keyword>
<comment type="subunit">
    <text evidence="5">Heterooligomer composed of large and small subunits.</text>
</comment>
<comment type="function">
    <text evidence="5">Bidirectionally degrades single-stranded DNA into large acid-insoluble oligonucleotides, which are then degraded further into small acid-soluble oligonucleotides.</text>
</comment>
<organism evidence="10 11">
    <name type="scientific">Rhizomicrobium electricum</name>
    <dbReference type="NCBI Taxonomy" id="480070"/>
    <lineage>
        <taxon>Bacteria</taxon>
        <taxon>Pseudomonadati</taxon>
        <taxon>Pseudomonadota</taxon>
        <taxon>Alphaproteobacteria</taxon>
        <taxon>Micropepsales</taxon>
        <taxon>Micropepsaceae</taxon>
        <taxon>Rhizomicrobium</taxon>
    </lineage>
</organism>
<gene>
    <name evidence="5 10" type="primary">xseA</name>
    <name evidence="10" type="ORF">GCM10008942_05460</name>
</gene>
<evidence type="ECO:0000256" key="7">
    <source>
        <dbReference type="SAM" id="MobiDB-lite"/>
    </source>
</evidence>
<dbReference type="PANTHER" id="PTHR30008:SF0">
    <property type="entry name" value="EXODEOXYRIBONUCLEASE 7 LARGE SUBUNIT"/>
    <property type="match status" value="1"/>
</dbReference>
<feature type="domain" description="Exonuclease VII large subunit C-terminal" evidence="8">
    <location>
        <begin position="126"/>
        <end position="441"/>
    </location>
</feature>
<evidence type="ECO:0000256" key="1">
    <source>
        <dbReference type="ARBA" id="ARBA00022490"/>
    </source>
</evidence>
<dbReference type="Pfam" id="PF02601">
    <property type="entry name" value="Exonuc_VII_L"/>
    <property type="match status" value="1"/>
</dbReference>
<dbReference type="InterPro" id="IPR003753">
    <property type="entry name" value="Exonuc_VII_L"/>
</dbReference>
<feature type="region of interest" description="Disordered" evidence="7">
    <location>
        <begin position="444"/>
        <end position="471"/>
    </location>
</feature>
<dbReference type="CDD" id="cd04489">
    <property type="entry name" value="ExoVII_LU_OBF"/>
    <property type="match status" value="1"/>
</dbReference>
<evidence type="ECO:0000313" key="11">
    <source>
        <dbReference type="Proteomes" id="UP001499951"/>
    </source>
</evidence>
<dbReference type="Proteomes" id="UP001499951">
    <property type="component" value="Unassembled WGS sequence"/>
</dbReference>
<proteinExistence type="inferred from homology"/>
<protein>
    <recommendedName>
        <fullName evidence="5">Exodeoxyribonuclease 7 large subunit</fullName>
        <ecNumber evidence="5">3.1.11.6</ecNumber>
    </recommendedName>
    <alternativeName>
        <fullName evidence="5">Exodeoxyribonuclease VII large subunit</fullName>
        <shortName evidence="5">Exonuclease VII large subunit</shortName>
    </alternativeName>
</protein>
<evidence type="ECO:0000256" key="2">
    <source>
        <dbReference type="ARBA" id="ARBA00022722"/>
    </source>
</evidence>
<evidence type="ECO:0000313" key="10">
    <source>
        <dbReference type="EMBL" id="GAA0559885.1"/>
    </source>
</evidence>
<sequence>MSDRTNLPEFSVSEISAALKRTVEDAFPFVRVRGEISGLKFHSSGHVYFDLKDEKCVINAVIWKGAVRALKVKPQAGLEVVCTGRVSTYGGSSRYQLIVEQVELAGLGALMAMLEERKKRLAAEGLFDPTRKKKLPFLPEVIGVVTSPTGAVIRDIMHRLSDRFPRRVLLWPVAVQGDRAAGEIAAAIRGFSAFPRDGLPRPDVLIVARGGGSIEDLMAFNEEDVVRAVAECPIPLISAVGHETDTTLIDFVSDVRAPTPTAAAEMAVPVRSELLSQTMDLERRLVRCSSVQMDRRRETLRHLARVLPRADQLFAAPRQRFDSAAERLTNALRRNLEVHTRAFVEASALLRPAGLRNRIAQGAERAKALEMRLDRCHRTRLSEAGRRLQGLVRVLDSVSYRAVLARGFALVRGDDGRVKRAAAAIATGESMTLTFADGAVPVVAGENAAPPKPAKPRPAPKKAQGNQGDLF</sequence>
<comment type="catalytic activity">
    <reaction evidence="5 6">
        <text>Exonucleolytic cleavage in either 5'- to 3'- or 3'- to 5'-direction to yield nucleoside 5'-phosphates.</text>
        <dbReference type="EC" id="3.1.11.6"/>
    </reaction>
</comment>
<dbReference type="EC" id="3.1.11.6" evidence="5"/>
<reference evidence="10 11" key="1">
    <citation type="journal article" date="2019" name="Int. J. Syst. Evol. Microbiol.">
        <title>The Global Catalogue of Microorganisms (GCM) 10K type strain sequencing project: providing services to taxonomists for standard genome sequencing and annotation.</title>
        <authorList>
            <consortium name="The Broad Institute Genomics Platform"/>
            <consortium name="The Broad Institute Genome Sequencing Center for Infectious Disease"/>
            <person name="Wu L."/>
            <person name="Ma J."/>
        </authorList>
    </citation>
    <scope>NUCLEOTIDE SEQUENCE [LARGE SCALE GENOMIC DNA]</scope>
    <source>
        <strain evidence="10 11">JCM 15089</strain>
    </source>
</reference>
<comment type="similarity">
    <text evidence="5 6">Belongs to the XseA family.</text>
</comment>
<dbReference type="EMBL" id="BAAADD010000001">
    <property type="protein sequence ID" value="GAA0559885.1"/>
    <property type="molecule type" value="Genomic_DNA"/>
</dbReference>
<dbReference type="InterPro" id="IPR020579">
    <property type="entry name" value="Exonuc_VII_lsu_C"/>
</dbReference>
<dbReference type="InterPro" id="IPR025824">
    <property type="entry name" value="OB-fold_nuc-bd_dom"/>
</dbReference>
<evidence type="ECO:0000256" key="3">
    <source>
        <dbReference type="ARBA" id="ARBA00022801"/>
    </source>
</evidence>
<name>A0ABN1E600_9PROT</name>
<comment type="subcellular location">
    <subcellularLocation>
        <location evidence="5 6">Cytoplasm</location>
    </subcellularLocation>
</comment>
<dbReference type="NCBIfam" id="TIGR00237">
    <property type="entry name" value="xseA"/>
    <property type="match status" value="1"/>
</dbReference>